<organism evidence="1 2">
    <name type="scientific">Bursaphelenchus xylophilus</name>
    <name type="common">Pinewood nematode worm</name>
    <name type="synonym">Aphelenchoides xylophilus</name>
    <dbReference type="NCBI Taxonomy" id="6326"/>
    <lineage>
        <taxon>Eukaryota</taxon>
        <taxon>Metazoa</taxon>
        <taxon>Ecdysozoa</taxon>
        <taxon>Nematoda</taxon>
        <taxon>Chromadorea</taxon>
        <taxon>Rhabditida</taxon>
        <taxon>Tylenchina</taxon>
        <taxon>Tylenchomorpha</taxon>
        <taxon>Aphelenchoidea</taxon>
        <taxon>Aphelenchoididae</taxon>
        <taxon>Bursaphelenchus</taxon>
    </lineage>
</organism>
<reference evidence="2" key="1">
    <citation type="submission" date="2016-11" db="UniProtKB">
        <authorList>
            <consortium name="WormBaseParasite"/>
        </authorList>
    </citation>
    <scope>IDENTIFICATION</scope>
</reference>
<name>A0A1I7RYV8_BURXY</name>
<protein>
    <submittedName>
        <fullName evidence="2">Uncharacterized protein</fullName>
    </submittedName>
</protein>
<evidence type="ECO:0000313" key="2">
    <source>
        <dbReference type="WBParaSite" id="BXY_0592600.1"/>
    </source>
</evidence>
<proteinExistence type="predicted"/>
<evidence type="ECO:0000313" key="1">
    <source>
        <dbReference type="Proteomes" id="UP000095284"/>
    </source>
</evidence>
<dbReference type="AlphaFoldDB" id="A0A1I7RYV8"/>
<dbReference type="Proteomes" id="UP000095284">
    <property type="component" value="Unplaced"/>
</dbReference>
<sequence>MKLTDFSRSFCARLVVSVRVDVVEVVVVVVEAVVVTVVEAVLGSLVGSFSSGSTRNEFQEKMAVARSCAIIEIRTVCRDKEEEWNM</sequence>
<accession>A0A1I7RYV8</accession>
<dbReference type="WBParaSite" id="BXY_0592600.1">
    <property type="protein sequence ID" value="BXY_0592600.1"/>
    <property type="gene ID" value="BXY_0592600"/>
</dbReference>